<evidence type="ECO:0000313" key="2">
    <source>
        <dbReference type="Proteomes" id="UP001152599"/>
    </source>
</evidence>
<name>A0A9X4RUP2_9FLAO</name>
<accession>A0A9X4RUP2</accession>
<proteinExistence type="predicted"/>
<dbReference type="RefSeq" id="WP_304417640.1">
    <property type="nucleotide sequence ID" value="NZ_JANAIE010000007.1"/>
</dbReference>
<protein>
    <recommendedName>
        <fullName evidence="3">DUF4177 domain-containing protein</fullName>
    </recommendedName>
</protein>
<dbReference type="EMBL" id="JANCMU010000002">
    <property type="protein sequence ID" value="MDG4945886.1"/>
    <property type="molecule type" value="Genomic_DNA"/>
</dbReference>
<organism evidence="1 2">
    <name type="scientific">Profundicola chukchiensis</name>
    <dbReference type="NCBI Taxonomy" id="2961959"/>
    <lineage>
        <taxon>Bacteria</taxon>
        <taxon>Pseudomonadati</taxon>
        <taxon>Bacteroidota</taxon>
        <taxon>Flavobacteriia</taxon>
        <taxon>Flavobacteriales</taxon>
        <taxon>Weeksellaceae</taxon>
        <taxon>Profundicola</taxon>
    </lineage>
</organism>
<evidence type="ECO:0000313" key="1">
    <source>
        <dbReference type="EMBL" id="MDG4945886.1"/>
    </source>
</evidence>
<sequence length="61" mass="7213">MKSYEVKMVKVMFSPKSTEKLRQETEDEINKGAAMGWKLFKVDFEFASQSGYIYSYIIFEK</sequence>
<dbReference type="AlphaFoldDB" id="A0A9X4RUP2"/>
<keyword evidence="2" id="KW-1185">Reference proteome</keyword>
<gene>
    <name evidence="1" type="ORF">NMK71_05625</name>
</gene>
<comment type="caution">
    <text evidence="1">The sequence shown here is derived from an EMBL/GenBank/DDBJ whole genome shotgun (WGS) entry which is preliminary data.</text>
</comment>
<evidence type="ECO:0008006" key="3">
    <source>
        <dbReference type="Google" id="ProtNLM"/>
    </source>
</evidence>
<dbReference type="Proteomes" id="UP001152599">
    <property type="component" value="Unassembled WGS sequence"/>
</dbReference>
<reference evidence="1" key="1">
    <citation type="submission" date="2022-07" db="EMBL/GenBank/DDBJ databases">
        <title>Description and genome-wide analysis of Profundicola chukchiensis gen. nov., sp. nov., marine bacteria isolated from bottom sediments of the Chukchi Sea.</title>
        <authorList>
            <person name="Romanenko L."/>
            <person name="Otstavnykh N."/>
            <person name="Kurilenko V."/>
            <person name="Eremeev V."/>
            <person name="Velansky P."/>
            <person name="Mikhailov V."/>
            <person name="Isaeva M."/>
        </authorList>
    </citation>
    <scope>NUCLEOTIDE SEQUENCE</scope>
    <source>
        <strain evidence="1">KMM 9713</strain>
    </source>
</reference>